<evidence type="ECO:0000259" key="3">
    <source>
        <dbReference type="PROSITE" id="PS50977"/>
    </source>
</evidence>
<dbReference type="GO" id="GO:0003677">
    <property type="term" value="F:DNA binding"/>
    <property type="evidence" value="ECO:0007669"/>
    <property type="project" value="UniProtKB-UniRule"/>
</dbReference>
<dbReference type="SUPFAM" id="SSF46689">
    <property type="entry name" value="Homeodomain-like"/>
    <property type="match status" value="1"/>
</dbReference>
<gene>
    <name evidence="4" type="ORF">TRIP_D440199</name>
</gene>
<evidence type="ECO:0000256" key="2">
    <source>
        <dbReference type="PROSITE-ProRule" id="PRU00335"/>
    </source>
</evidence>
<dbReference type="PROSITE" id="PS50977">
    <property type="entry name" value="HTH_TETR_2"/>
    <property type="match status" value="1"/>
</dbReference>
<feature type="domain" description="HTH tetR-type" evidence="3">
    <location>
        <begin position="11"/>
        <end position="71"/>
    </location>
</feature>
<dbReference type="PANTHER" id="PTHR30328">
    <property type="entry name" value="TRANSCRIPTIONAL REPRESSOR"/>
    <property type="match status" value="1"/>
</dbReference>
<dbReference type="InterPro" id="IPR001647">
    <property type="entry name" value="HTH_TetR"/>
</dbReference>
<dbReference type="Gene3D" id="1.10.357.10">
    <property type="entry name" value="Tetracycline Repressor, domain 2"/>
    <property type="match status" value="1"/>
</dbReference>
<keyword evidence="1 2" id="KW-0238">DNA-binding</keyword>
<dbReference type="AlphaFoldDB" id="A0A653AJV4"/>
<feature type="DNA-binding region" description="H-T-H motif" evidence="2">
    <location>
        <begin position="34"/>
        <end position="53"/>
    </location>
</feature>
<accession>A0A653AJV4</accession>
<protein>
    <submittedName>
        <fullName evidence="4">Transcriptional regulator, TetR family</fullName>
    </submittedName>
</protein>
<sequence>MKKMDNTFLDQSTEEKIKQSAEKVFMEKGFFGARTRDIAKDAGINLALVNYYFRSKENLFKIIMEEKLGVFFGFVIEILENPEKTLPEKIKILVNKYTDMLISLPDLPMFILNEIKQNPKFFEERLRVKEPVNNGFATLLQANNFSSKEELMQVVLTLLGMTLFPFIAKDVVTNLLNFSPEDYYKMLNKRRELIPVWMEEILKIQQK</sequence>
<dbReference type="PANTHER" id="PTHR30328:SF54">
    <property type="entry name" value="HTH-TYPE TRANSCRIPTIONAL REPRESSOR SCO4008"/>
    <property type="match status" value="1"/>
</dbReference>
<reference evidence="4" key="1">
    <citation type="submission" date="2018-07" db="EMBL/GenBank/DDBJ databases">
        <authorList>
            <consortium name="Genoscope - CEA"/>
            <person name="William W."/>
        </authorList>
    </citation>
    <scope>NUCLEOTIDE SEQUENCE</scope>
    <source>
        <strain evidence="4">IK1</strain>
    </source>
</reference>
<proteinExistence type="predicted"/>
<dbReference type="Pfam" id="PF00440">
    <property type="entry name" value="TetR_N"/>
    <property type="match status" value="1"/>
</dbReference>
<evidence type="ECO:0000313" key="4">
    <source>
        <dbReference type="EMBL" id="VBB48181.1"/>
    </source>
</evidence>
<organism evidence="4">
    <name type="scientific">uncultured Paludibacter sp</name>
    <dbReference type="NCBI Taxonomy" id="497635"/>
    <lineage>
        <taxon>Bacteria</taxon>
        <taxon>Pseudomonadati</taxon>
        <taxon>Bacteroidota</taxon>
        <taxon>Bacteroidia</taxon>
        <taxon>Bacteroidales</taxon>
        <taxon>Paludibacteraceae</taxon>
        <taxon>Paludibacter</taxon>
        <taxon>environmental samples</taxon>
    </lineage>
</organism>
<dbReference type="EMBL" id="UPXZ01000039">
    <property type="protein sequence ID" value="VBB48181.1"/>
    <property type="molecule type" value="Genomic_DNA"/>
</dbReference>
<dbReference type="PRINTS" id="PR00455">
    <property type="entry name" value="HTHTETR"/>
</dbReference>
<dbReference type="InterPro" id="IPR009057">
    <property type="entry name" value="Homeodomain-like_sf"/>
</dbReference>
<name>A0A653AJV4_9BACT</name>
<evidence type="ECO:0000256" key="1">
    <source>
        <dbReference type="ARBA" id="ARBA00023125"/>
    </source>
</evidence>
<dbReference type="InterPro" id="IPR050109">
    <property type="entry name" value="HTH-type_TetR-like_transc_reg"/>
</dbReference>